<dbReference type="InterPro" id="IPR029044">
    <property type="entry name" value="Nucleotide-diphossugar_trans"/>
</dbReference>
<gene>
    <name evidence="2" type="ORF">GCM10009107_24240</name>
</gene>
<proteinExistence type="predicted"/>
<accession>A0ABP3VCP6</accession>
<dbReference type="Pfam" id="PF00535">
    <property type="entry name" value="Glycos_transf_2"/>
    <property type="match status" value="1"/>
</dbReference>
<keyword evidence="3" id="KW-1185">Reference proteome</keyword>
<dbReference type="Proteomes" id="UP001500279">
    <property type="component" value="Unassembled WGS sequence"/>
</dbReference>
<dbReference type="CDD" id="cd00761">
    <property type="entry name" value="Glyco_tranf_GTA_type"/>
    <property type="match status" value="1"/>
</dbReference>
<dbReference type="SUPFAM" id="SSF53448">
    <property type="entry name" value="Nucleotide-diphospho-sugar transferases"/>
    <property type="match status" value="1"/>
</dbReference>
<evidence type="ECO:0000313" key="3">
    <source>
        <dbReference type="Proteomes" id="UP001500279"/>
    </source>
</evidence>
<organism evidence="2 3">
    <name type="scientific">Ideonella azotifigens</name>
    <dbReference type="NCBI Taxonomy" id="513160"/>
    <lineage>
        <taxon>Bacteria</taxon>
        <taxon>Pseudomonadati</taxon>
        <taxon>Pseudomonadota</taxon>
        <taxon>Betaproteobacteria</taxon>
        <taxon>Burkholderiales</taxon>
        <taxon>Sphaerotilaceae</taxon>
        <taxon>Ideonella</taxon>
    </lineage>
</organism>
<dbReference type="Gene3D" id="3.90.550.10">
    <property type="entry name" value="Spore Coat Polysaccharide Biosynthesis Protein SpsA, Chain A"/>
    <property type="match status" value="1"/>
</dbReference>
<evidence type="ECO:0000259" key="1">
    <source>
        <dbReference type="Pfam" id="PF00535"/>
    </source>
</evidence>
<dbReference type="EMBL" id="BAAAEW010000014">
    <property type="protein sequence ID" value="GAA0751479.1"/>
    <property type="molecule type" value="Genomic_DNA"/>
</dbReference>
<protein>
    <submittedName>
        <fullName evidence="2">Glycosyltransferase family 2 protein</fullName>
    </submittedName>
</protein>
<sequence length="353" mass="39430">MSSTLDLARTPPGQALLTIIVPTYNRAANLELLLRTLRQELATCADAVTVLVSDNASVDRTSEVVQAMQSSWPALVAQRHASNLGPDGNFSSCVERVSTRWFWIIGDDDLPKRGVIAQVVALLRERQPSLVYLQSEWLPQLTGPDQGEPVGCLRVETMHAEAFAHRVHIWFTFISGMVVDRNALMGVVGSSAITRFTATSLIQLGWILPLLRTEGRRFSFVADRCMLATKDNSGGYALLTVFGANFARIVNDCFGRDSRIARVLIRRNLLHFMPGILWGARKGVAGRHAAEDAWPAMRRELGDQPLFWLLLVPLGRFPGWLAQPFYQSWRVYHRLTLELDRLRLRAAGAKASR</sequence>
<dbReference type="RefSeq" id="WP_170200675.1">
    <property type="nucleotide sequence ID" value="NZ_BAAAEW010000014.1"/>
</dbReference>
<comment type="caution">
    <text evidence="2">The sequence shown here is derived from an EMBL/GenBank/DDBJ whole genome shotgun (WGS) entry which is preliminary data.</text>
</comment>
<name>A0ABP3VCP6_9BURK</name>
<feature type="domain" description="Glycosyltransferase 2-like" evidence="1">
    <location>
        <begin position="18"/>
        <end position="134"/>
    </location>
</feature>
<reference evidence="3" key="1">
    <citation type="journal article" date="2019" name="Int. J. Syst. Evol. Microbiol.">
        <title>The Global Catalogue of Microorganisms (GCM) 10K type strain sequencing project: providing services to taxonomists for standard genome sequencing and annotation.</title>
        <authorList>
            <consortium name="The Broad Institute Genomics Platform"/>
            <consortium name="The Broad Institute Genome Sequencing Center for Infectious Disease"/>
            <person name="Wu L."/>
            <person name="Ma J."/>
        </authorList>
    </citation>
    <scope>NUCLEOTIDE SEQUENCE [LARGE SCALE GENOMIC DNA]</scope>
    <source>
        <strain evidence="3">JCM 15503</strain>
    </source>
</reference>
<dbReference type="InterPro" id="IPR001173">
    <property type="entry name" value="Glyco_trans_2-like"/>
</dbReference>
<evidence type="ECO:0000313" key="2">
    <source>
        <dbReference type="EMBL" id="GAA0751479.1"/>
    </source>
</evidence>